<comment type="caution">
    <text evidence="2">The sequence shown here is derived from an EMBL/GenBank/DDBJ whole genome shotgun (WGS) entry which is preliminary data.</text>
</comment>
<accession>A0A8X8ZXN4</accession>
<keyword evidence="3" id="KW-1185">Reference proteome</keyword>
<evidence type="ECO:0000313" key="2">
    <source>
        <dbReference type="EMBL" id="KAG6422327.1"/>
    </source>
</evidence>
<protein>
    <submittedName>
        <fullName evidence="2">Uncharacterized protein</fullName>
    </submittedName>
</protein>
<dbReference type="Proteomes" id="UP000298416">
    <property type="component" value="Unassembled WGS sequence"/>
</dbReference>
<feature type="region of interest" description="Disordered" evidence="1">
    <location>
        <begin position="96"/>
        <end position="144"/>
    </location>
</feature>
<proteinExistence type="predicted"/>
<feature type="compositionally biased region" description="Low complexity" evidence="1">
    <location>
        <begin position="109"/>
        <end position="127"/>
    </location>
</feature>
<evidence type="ECO:0000313" key="3">
    <source>
        <dbReference type="Proteomes" id="UP000298416"/>
    </source>
</evidence>
<evidence type="ECO:0000256" key="1">
    <source>
        <dbReference type="SAM" id="MobiDB-lite"/>
    </source>
</evidence>
<dbReference type="AlphaFoldDB" id="A0A8X8ZXN4"/>
<name>A0A8X8ZXN4_SALSN</name>
<gene>
    <name evidence="2" type="ORF">SASPL_118895</name>
</gene>
<sequence length="162" mass="17860">MIRHKRPGAALRVGALLPEALHLSRIVDLVELEDGELHLLVLVLDLLRLGVGLVFMLGLAIILQSHHAISPQSVSTSKKQFQVPIKFWKKRDCQDEERRAAAARTNPDSSNGVTSASSSSRWRTTARNGRIPTDSETDNGDEKITLATDHVKTARKLILAAR</sequence>
<dbReference type="EMBL" id="PNBA02000006">
    <property type="protein sequence ID" value="KAG6422327.1"/>
    <property type="molecule type" value="Genomic_DNA"/>
</dbReference>
<reference evidence="2" key="1">
    <citation type="submission" date="2018-01" db="EMBL/GenBank/DDBJ databases">
        <authorList>
            <person name="Mao J.F."/>
        </authorList>
    </citation>
    <scope>NUCLEOTIDE SEQUENCE</scope>
    <source>
        <strain evidence="2">Huo1</strain>
        <tissue evidence="2">Leaf</tissue>
    </source>
</reference>
<organism evidence="2">
    <name type="scientific">Salvia splendens</name>
    <name type="common">Scarlet sage</name>
    <dbReference type="NCBI Taxonomy" id="180675"/>
    <lineage>
        <taxon>Eukaryota</taxon>
        <taxon>Viridiplantae</taxon>
        <taxon>Streptophyta</taxon>
        <taxon>Embryophyta</taxon>
        <taxon>Tracheophyta</taxon>
        <taxon>Spermatophyta</taxon>
        <taxon>Magnoliopsida</taxon>
        <taxon>eudicotyledons</taxon>
        <taxon>Gunneridae</taxon>
        <taxon>Pentapetalae</taxon>
        <taxon>asterids</taxon>
        <taxon>lamiids</taxon>
        <taxon>Lamiales</taxon>
        <taxon>Lamiaceae</taxon>
        <taxon>Nepetoideae</taxon>
        <taxon>Mentheae</taxon>
        <taxon>Salviinae</taxon>
        <taxon>Salvia</taxon>
        <taxon>Salvia subgen. Calosphace</taxon>
        <taxon>core Calosphace</taxon>
    </lineage>
</organism>
<reference evidence="2" key="2">
    <citation type="submission" date="2020-08" db="EMBL/GenBank/DDBJ databases">
        <title>Plant Genome Project.</title>
        <authorList>
            <person name="Zhang R.-G."/>
        </authorList>
    </citation>
    <scope>NUCLEOTIDE SEQUENCE</scope>
    <source>
        <strain evidence="2">Huo1</strain>
        <tissue evidence="2">Leaf</tissue>
    </source>
</reference>